<name>A0A923HYW4_9BURK</name>
<dbReference type="AlphaFoldDB" id="A0A923HYW4"/>
<dbReference type="Proteomes" id="UP000612361">
    <property type="component" value="Unassembled WGS sequence"/>
</dbReference>
<dbReference type="InterPro" id="IPR011250">
    <property type="entry name" value="OMP/PagP_B-barrel"/>
</dbReference>
<dbReference type="Gene3D" id="2.40.160.20">
    <property type="match status" value="1"/>
</dbReference>
<evidence type="ECO:0000313" key="6">
    <source>
        <dbReference type="Proteomes" id="UP000612361"/>
    </source>
</evidence>
<dbReference type="InterPro" id="IPR027385">
    <property type="entry name" value="Beta-barrel_OMP"/>
</dbReference>
<dbReference type="SUPFAM" id="SSF56925">
    <property type="entry name" value="OMPA-like"/>
    <property type="match status" value="1"/>
</dbReference>
<feature type="domain" description="Outer membrane protein beta-barrel" evidence="4">
    <location>
        <begin position="17"/>
        <end position="202"/>
    </location>
</feature>
<evidence type="ECO:0000256" key="2">
    <source>
        <dbReference type="ARBA" id="ARBA00022729"/>
    </source>
</evidence>
<accession>A0A923HYW4</accession>
<comment type="subcellular location">
    <subcellularLocation>
        <location evidence="1">Cell outer membrane</location>
    </subcellularLocation>
</comment>
<dbReference type="InterPro" id="IPR006315">
    <property type="entry name" value="OM_autotransptr_brl_dom"/>
</dbReference>
<comment type="caution">
    <text evidence="5">The sequence shown here is derived from an EMBL/GenBank/DDBJ whole genome shotgun (WGS) entry which is preliminary data.</text>
</comment>
<keyword evidence="6" id="KW-1185">Reference proteome</keyword>
<organism evidence="5 6">
    <name type="scientific">Undibacterium rugosum</name>
    <dbReference type="NCBI Taxonomy" id="2762291"/>
    <lineage>
        <taxon>Bacteria</taxon>
        <taxon>Pseudomonadati</taxon>
        <taxon>Pseudomonadota</taxon>
        <taxon>Betaproteobacteria</taxon>
        <taxon>Burkholderiales</taxon>
        <taxon>Oxalobacteraceae</taxon>
        <taxon>Undibacterium</taxon>
    </lineage>
</organism>
<protein>
    <submittedName>
        <fullName evidence="5">Outer membrane beta-barrel protein</fullName>
    </submittedName>
</protein>
<evidence type="ECO:0000256" key="3">
    <source>
        <dbReference type="SAM" id="SignalP"/>
    </source>
</evidence>
<reference evidence="5" key="1">
    <citation type="submission" date="2020-08" db="EMBL/GenBank/DDBJ databases">
        <title>Novel species isolated from subtropical streams in China.</title>
        <authorList>
            <person name="Lu H."/>
        </authorList>
    </citation>
    <scope>NUCLEOTIDE SEQUENCE</scope>
    <source>
        <strain evidence="5">CY7W</strain>
    </source>
</reference>
<dbReference type="NCBIfam" id="TIGR01414">
    <property type="entry name" value="autotrans_barl"/>
    <property type="match status" value="1"/>
</dbReference>
<dbReference type="EMBL" id="JACOGG010000004">
    <property type="protein sequence ID" value="MBC3934709.1"/>
    <property type="molecule type" value="Genomic_DNA"/>
</dbReference>
<gene>
    <name evidence="5" type="ORF">H8K47_04990</name>
</gene>
<feature type="signal peptide" evidence="3">
    <location>
        <begin position="1"/>
        <end position="26"/>
    </location>
</feature>
<dbReference type="Pfam" id="PF13505">
    <property type="entry name" value="OMP_b-brl"/>
    <property type="match status" value="1"/>
</dbReference>
<keyword evidence="2 3" id="KW-0732">Signal</keyword>
<evidence type="ECO:0000313" key="5">
    <source>
        <dbReference type="EMBL" id="MBC3934709.1"/>
    </source>
</evidence>
<dbReference type="GO" id="GO:0009279">
    <property type="term" value="C:cell outer membrane"/>
    <property type="evidence" value="ECO:0007669"/>
    <property type="project" value="UniProtKB-SubCell"/>
</dbReference>
<dbReference type="RefSeq" id="WP_186880328.1">
    <property type="nucleotide sequence ID" value="NZ_JACOGG010000004.1"/>
</dbReference>
<evidence type="ECO:0000259" key="4">
    <source>
        <dbReference type="Pfam" id="PF13505"/>
    </source>
</evidence>
<proteinExistence type="predicted"/>
<sequence length="202" mass="21516">MKLRHLYSVIFAAFGAYLFTTSDVLASENSTGLYVNGSIGKSFWNVDCPASSNCKSNDTGYRLLAGYSFNPHWGSELAYYSLGTVHANAYDPVYGMVPAASLKASGIEFAGVYREDLGSRIALFARLGVGQTKTESSYTPVSKSLPLSYSANRTQLVYGLGITYGLSANLAIRADLDARRVNAGNGNSGNVTSATIGLQANF</sequence>
<feature type="chain" id="PRO_5037594691" evidence="3">
    <location>
        <begin position="27"/>
        <end position="202"/>
    </location>
</feature>
<evidence type="ECO:0000256" key="1">
    <source>
        <dbReference type="ARBA" id="ARBA00004442"/>
    </source>
</evidence>